<evidence type="ECO:0000313" key="2">
    <source>
        <dbReference type="Proteomes" id="UP000475862"/>
    </source>
</evidence>
<dbReference type="Proteomes" id="UP000475862">
    <property type="component" value="Unassembled WGS sequence"/>
</dbReference>
<protein>
    <submittedName>
        <fullName evidence="1">Uncharacterized protein</fullName>
    </submittedName>
</protein>
<comment type="caution">
    <text evidence="1">The sequence shown here is derived from an EMBL/GenBank/DDBJ whole genome shotgun (WGS) entry which is preliminary data.</text>
</comment>
<accession>A0A6G0TLG0</accession>
<reference evidence="1 2" key="1">
    <citation type="submission" date="2019-08" db="EMBL/GenBank/DDBJ databases">
        <title>The genome of the soybean aphid Biotype 1, its phylome, world population structure and adaptation to the North American continent.</title>
        <authorList>
            <person name="Giordano R."/>
            <person name="Donthu R.K."/>
            <person name="Hernandez A.G."/>
            <person name="Wright C.L."/>
            <person name="Zimin A.V."/>
        </authorList>
    </citation>
    <scope>NUCLEOTIDE SEQUENCE [LARGE SCALE GENOMIC DNA]</scope>
    <source>
        <tissue evidence="1">Whole aphids</tissue>
    </source>
</reference>
<evidence type="ECO:0000313" key="1">
    <source>
        <dbReference type="EMBL" id="KAE9533888.1"/>
    </source>
</evidence>
<gene>
    <name evidence="1" type="ORF">AGLY_008967</name>
</gene>
<name>A0A6G0TLG0_APHGL</name>
<organism evidence="1 2">
    <name type="scientific">Aphis glycines</name>
    <name type="common">Soybean aphid</name>
    <dbReference type="NCBI Taxonomy" id="307491"/>
    <lineage>
        <taxon>Eukaryota</taxon>
        <taxon>Metazoa</taxon>
        <taxon>Ecdysozoa</taxon>
        <taxon>Arthropoda</taxon>
        <taxon>Hexapoda</taxon>
        <taxon>Insecta</taxon>
        <taxon>Pterygota</taxon>
        <taxon>Neoptera</taxon>
        <taxon>Paraneoptera</taxon>
        <taxon>Hemiptera</taxon>
        <taxon>Sternorrhyncha</taxon>
        <taxon>Aphidomorpha</taxon>
        <taxon>Aphidoidea</taxon>
        <taxon>Aphididae</taxon>
        <taxon>Aphidini</taxon>
        <taxon>Aphis</taxon>
        <taxon>Aphis</taxon>
    </lineage>
</organism>
<sequence>MIGHQIKCLIHIPHLLCPIKQHVAILLNPEIKCYKAGPPMSQGNSSMNGGSHAIPPPPLVRANNTAPVIGNPVSYSNTVSISQCRKTLYNPVLNSKKEKYKQNKDEINDKLKTKITDIAGSFIKSKNVASDGDCGACALRFHTIEKHIDHFLYVSFDRSKISQQNPIIKKKIDIKINNNKPIDKSTRGRRYYVLRKMRKLRFSELRRAAQYNGRTATSPARSRGIKPPLKLQAPAFLTTLDNIEIDELTLANNSKKSLSMKRKQRVLSI</sequence>
<dbReference type="AlphaFoldDB" id="A0A6G0TLG0"/>
<dbReference type="EMBL" id="VYZN01000031">
    <property type="protein sequence ID" value="KAE9533888.1"/>
    <property type="molecule type" value="Genomic_DNA"/>
</dbReference>
<proteinExistence type="predicted"/>
<keyword evidence="2" id="KW-1185">Reference proteome</keyword>